<dbReference type="EMBL" id="BMJM01000004">
    <property type="protein sequence ID" value="GGE09397.1"/>
    <property type="molecule type" value="Genomic_DNA"/>
</dbReference>
<dbReference type="InterPro" id="IPR050356">
    <property type="entry name" value="SulA_CellDiv_inhibitor"/>
</dbReference>
<dbReference type="PANTHER" id="PTHR35369">
    <property type="entry name" value="BLR3025 PROTEIN-RELATED"/>
    <property type="match status" value="1"/>
</dbReference>
<dbReference type="PANTHER" id="PTHR35369:SF2">
    <property type="entry name" value="BLR3025 PROTEIN"/>
    <property type="match status" value="1"/>
</dbReference>
<comment type="caution">
    <text evidence="2">The sequence shown here is derived from an EMBL/GenBank/DDBJ whole genome shotgun (WGS) entry which is preliminary data.</text>
</comment>
<evidence type="ECO:0000256" key="1">
    <source>
        <dbReference type="ARBA" id="ARBA00022763"/>
    </source>
</evidence>
<accession>A0A916ZRN1</accession>
<dbReference type="AlphaFoldDB" id="A0A916ZRN1"/>
<dbReference type="InterPro" id="IPR043502">
    <property type="entry name" value="DNA/RNA_pol_sf"/>
</dbReference>
<keyword evidence="2" id="KW-0239">DNA-directed DNA polymerase</keyword>
<dbReference type="GO" id="GO:0003887">
    <property type="term" value="F:DNA-directed DNA polymerase activity"/>
    <property type="evidence" value="ECO:0007669"/>
    <property type="project" value="UniProtKB-KW"/>
</dbReference>
<dbReference type="GO" id="GO:0006281">
    <property type="term" value="P:DNA repair"/>
    <property type="evidence" value="ECO:0007669"/>
    <property type="project" value="TreeGrafter"/>
</dbReference>
<dbReference type="RefSeq" id="WP_308785501.1">
    <property type="nucleotide sequence ID" value="NZ_BMJM01000004.1"/>
</dbReference>
<dbReference type="SUPFAM" id="SSF56672">
    <property type="entry name" value="DNA/RNA polymerases"/>
    <property type="match status" value="1"/>
</dbReference>
<dbReference type="Proteomes" id="UP000635071">
    <property type="component" value="Unassembled WGS sequence"/>
</dbReference>
<organism evidence="2 3">
    <name type="scientific">Sandarakinorhabdus glacialis</name>
    <dbReference type="NCBI Taxonomy" id="1614636"/>
    <lineage>
        <taxon>Bacteria</taxon>
        <taxon>Pseudomonadati</taxon>
        <taxon>Pseudomonadota</taxon>
        <taxon>Alphaproteobacteria</taxon>
        <taxon>Sphingomonadales</taxon>
        <taxon>Sphingosinicellaceae</taxon>
        <taxon>Sandarakinorhabdus</taxon>
    </lineage>
</organism>
<evidence type="ECO:0000313" key="2">
    <source>
        <dbReference type="EMBL" id="GGE09397.1"/>
    </source>
</evidence>
<proteinExistence type="predicted"/>
<keyword evidence="2" id="KW-0548">Nucleotidyltransferase</keyword>
<sequence>MYLPLLSSERIIRSRIRPSPESNAPPEPPPFALVAREKGAIILAAVDAKSQAQGLAPGMTLADSRARVPALVSIAHEPAADLALLEWLADGCDRYTPMVMAMPPLGLVLDITGCTHPYGGEAGLVDDLLRRLAKLGLTGWPALANTPDAALALARHRMADVGDLPSTALEVAESTHLALRRAGLKHITDVAKQHRPALAARFGKDMTDRLARLLGEVDIHITPRRAPTPIEAEQRFAAPLAHSDAALAVIETLAVRAGLQLTERAEGGRRFDVALFRSDGHVARLGVDTANPVRDPKLLIRLLRDRIGGLSDPLDPGFGYDLIRLSVPVTAPLAASQLLLEGGTLAEGEIGALVDRLTTRLGRNRVRRMIPADSHIPEQAAFDLALADSPFSGNWPAVIEGDPPWRPLQLFDPPQIIQVIAEVPDGPPRRFRWRRRLHEVTRHEGPERIAAQWWRRADGAGLTRDYYRVEDGDGRRFWLFRHGLYGTEKPLPGWYLHGLFA</sequence>
<reference evidence="2" key="2">
    <citation type="submission" date="2020-09" db="EMBL/GenBank/DDBJ databases">
        <authorList>
            <person name="Sun Q."/>
            <person name="Zhou Y."/>
        </authorList>
    </citation>
    <scope>NUCLEOTIDE SEQUENCE</scope>
    <source>
        <strain evidence="2">CGMCC 1.15519</strain>
    </source>
</reference>
<name>A0A916ZRN1_9SPHN</name>
<reference evidence="2" key="1">
    <citation type="journal article" date="2014" name="Int. J. Syst. Evol. Microbiol.">
        <title>Complete genome sequence of Corynebacterium casei LMG S-19264T (=DSM 44701T), isolated from a smear-ripened cheese.</title>
        <authorList>
            <consortium name="US DOE Joint Genome Institute (JGI-PGF)"/>
            <person name="Walter F."/>
            <person name="Albersmeier A."/>
            <person name="Kalinowski J."/>
            <person name="Ruckert C."/>
        </authorList>
    </citation>
    <scope>NUCLEOTIDE SEQUENCE</scope>
    <source>
        <strain evidence="2">CGMCC 1.15519</strain>
    </source>
</reference>
<keyword evidence="1" id="KW-0227">DNA damage</keyword>
<dbReference type="CDD" id="cd03468">
    <property type="entry name" value="PolY_like"/>
    <property type="match status" value="1"/>
</dbReference>
<protein>
    <submittedName>
        <fullName evidence="2">DNA-directed DNA polymerase</fullName>
    </submittedName>
</protein>
<evidence type="ECO:0000313" key="3">
    <source>
        <dbReference type="Proteomes" id="UP000635071"/>
    </source>
</evidence>
<keyword evidence="3" id="KW-1185">Reference proteome</keyword>
<gene>
    <name evidence="2" type="ORF">GCM10011529_14700</name>
</gene>
<keyword evidence="2" id="KW-0808">Transferase</keyword>